<dbReference type="CDD" id="cd17024">
    <property type="entry name" value="T3SC_IA_DspF-like"/>
    <property type="match status" value="1"/>
</dbReference>
<dbReference type="GO" id="GO:0030254">
    <property type="term" value="P:protein secretion by the type III secretion system"/>
    <property type="evidence" value="ECO:0007669"/>
    <property type="project" value="InterPro"/>
</dbReference>
<dbReference type="InterPro" id="IPR010261">
    <property type="entry name" value="Tir_chaperone"/>
</dbReference>
<dbReference type="EMBL" id="CP165628">
    <property type="protein sequence ID" value="XDU70707.1"/>
    <property type="molecule type" value="Genomic_DNA"/>
</dbReference>
<gene>
    <name evidence="1" type="ORF">AB3G37_14080</name>
</gene>
<dbReference type="RefSeq" id="WP_369788180.1">
    <property type="nucleotide sequence ID" value="NZ_CP165628.1"/>
</dbReference>
<dbReference type="Gene3D" id="3.30.1460.10">
    <property type="match status" value="1"/>
</dbReference>
<proteinExistence type="predicted"/>
<protein>
    <submittedName>
        <fullName evidence="1">Type III secretion system chaperone</fullName>
    </submittedName>
</protein>
<dbReference type="SUPFAM" id="SSF69635">
    <property type="entry name" value="Type III secretory system chaperone-like"/>
    <property type="match status" value="1"/>
</dbReference>
<reference evidence="1" key="1">
    <citation type="submission" date="2024-07" db="EMBL/GenBank/DDBJ databases">
        <authorList>
            <person name="Biller S.J."/>
        </authorList>
    </citation>
    <scope>NUCLEOTIDE SEQUENCE</scope>
    <source>
        <strain evidence="1">WC2420</strain>
    </source>
</reference>
<sequence>MSYQYIQTVVSEFGTLFSLDLDISHGAVCLQRSDDSRWYLEIIDDAMGLIIHTDIGPSHDLTYDNISKLMELNSNLPLMKGAWFGIHEETASYRLFQKIALAEMSSNLLDNETKKLISLRNMLMEENYF</sequence>
<evidence type="ECO:0000313" key="1">
    <source>
        <dbReference type="EMBL" id="XDU70707.1"/>
    </source>
</evidence>
<dbReference type="AlphaFoldDB" id="A0AB39VLY9"/>
<accession>A0AB39VLY9</accession>
<dbReference type="Pfam" id="PF05932">
    <property type="entry name" value="CesT"/>
    <property type="match status" value="1"/>
</dbReference>
<organism evidence="1">
    <name type="scientific">Rouxiella sp. WC2420</name>
    <dbReference type="NCBI Taxonomy" id="3234145"/>
    <lineage>
        <taxon>Bacteria</taxon>
        <taxon>Pseudomonadati</taxon>
        <taxon>Pseudomonadota</taxon>
        <taxon>Gammaproteobacteria</taxon>
        <taxon>Enterobacterales</taxon>
        <taxon>Yersiniaceae</taxon>
        <taxon>Rouxiella</taxon>
    </lineage>
</organism>
<name>A0AB39VLY9_9GAMM</name>